<protein>
    <submittedName>
        <fullName evidence="2">Flagellar biosynthesis protein FlgP</fullName>
    </submittedName>
</protein>
<dbReference type="PROSITE" id="PS51257">
    <property type="entry name" value="PROKAR_LIPOPROTEIN"/>
    <property type="match status" value="1"/>
</dbReference>
<keyword evidence="3" id="KW-1185">Reference proteome</keyword>
<evidence type="ECO:0000256" key="1">
    <source>
        <dbReference type="SAM" id="SignalP"/>
    </source>
</evidence>
<dbReference type="EMBL" id="JAKRRY010000024">
    <property type="protein sequence ID" value="MCW8347681.1"/>
    <property type="molecule type" value="Genomic_DNA"/>
</dbReference>
<dbReference type="PIRSF" id="PIRSF028687">
    <property type="entry name" value="UCP028687"/>
    <property type="match status" value="1"/>
</dbReference>
<comment type="caution">
    <text evidence="2">The sequence shown here is derived from an EMBL/GenBank/DDBJ whole genome shotgun (WGS) entry which is preliminary data.</text>
</comment>
<dbReference type="RefSeq" id="WP_265676207.1">
    <property type="nucleotide sequence ID" value="NZ_JAKRRY010000024.1"/>
</dbReference>
<keyword evidence="1" id="KW-0732">Signal</keyword>
<keyword evidence="2" id="KW-0966">Cell projection</keyword>
<feature type="chain" id="PRO_5040835989" evidence="1">
    <location>
        <begin position="20"/>
        <end position="142"/>
    </location>
</feature>
<keyword evidence="2" id="KW-0282">Flagellum</keyword>
<reference evidence="2" key="1">
    <citation type="submission" date="2022-02" db="EMBL/GenBank/DDBJ databases">
        <title>Vibrio sp. nov, a new bacterium isolated from seawater.</title>
        <authorList>
            <person name="Yuan Y."/>
        </authorList>
    </citation>
    <scope>NUCLEOTIDE SEQUENCE</scope>
    <source>
        <strain evidence="2">ZSDZ65</strain>
    </source>
</reference>
<dbReference type="AlphaFoldDB" id="A0A9X3CQ70"/>
<feature type="signal peptide" evidence="1">
    <location>
        <begin position="1"/>
        <end position="19"/>
    </location>
</feature>
<dbReference type="Proteomes" id="UP001155587">
    <property type="component" value="Unassembled WGS sequence"/>
</dbReference>
<organism evidence="2 3">
    <name type="scientific">Vibrio qingdaonensis</name>
    <dbReference type="NCBI Taxonomy" id="2829491"/>
    <lineage>
        <taxon>Bacteria</taxon>
        <taxon>Pseudomonadati</taxon>
        <taxon>Pseudomonadota</taxon>
        <taxon>Gammaproteobacteria</taxon>
        <taxon>Vibrionales</taxon>
        <taxon>Vibrionaceae</taxon>
        <taxon>Vibrio</taxon>
    </lineage>
</organism>
<gene>
    <name evidence="2" type="ORF">MD535_16890</name>
</gene>
<sequence length="142" mass="15917">MRIWLMALATMLMVGCAPIGTLNQNTLTAVGYASISEQSGRTEEEKQVRAMRASKIDAYRELAEQVYGLRVSARADLQDQKLGVESTTGAVDGVIRGAEVVRSYKVGDSYVTELLLDIEKMDRLRDYGEIRRVPEKKRQTLF</sequence>
<dbReference type="InterPro" id="IPR007293">
    <property type="entry name" value="FlgP"/>
</dbReference>
<name>A0A9X3CQ70_9VIBR</name>
<proteinExistence type="predicted"/>
<evidence type="ECO:0000313" key="2">
    <source>
        <dbReference type="EMBL" id="MCW8347681.1"/>
    </source>
</evidence>
<keyword evidence="2" id="KW-0969">Cilium</keyword>
<accession>A0A9X3CQ70</accession>
<evidence type="ECO:0000313" key="3">
    <source>
        <dbReference type="Proteomes" id="UP001155587"/>
    </source>
</evidence>